<feature type="domain" description="Protein-glutamine gamma-glutamyltransferase-like C-terminal" evidence="3">
    <location>
        <begin position="571"/>
        <end position="638"/>
    </location>
</feature>
<feature type="transmembrane region" description="Helical" evidence="2">
    <location>
        <begin position="45"/>
        <end position="64"/>
    </location>
</feature>
<evidence type="ECO:0000259" key="3">
    <source>
        <dbReference type="Pfam" id="PF13559"/>
    </source>
</evidence>
<feature type="transmembrane region" description="Helical" evidence="2">
    <location>
        <begin position="198"/>
        <end position="217"/>
    </location>
</feature>
<protein>
    <recommendedName>
        <fullName evidence="3">Protein-glutamine gamma-glutamyltransferase-like C-terminal domain-containing protein</fullName>
    </recommendedName>
</protein>
<sequence length="645" mass="69721">MARLRMTNADYVAIAVSPALVMALVGSLVFFLIEVLYVGDYTVRLNYVFALFVFATVLIARIAIEMGSERAAMFSLPLGLLMFLALGRFVEHAGAFGWLLNIGLLTGVWWSSHKLTWDCTVIDDNQDSSGEGLLGRVGLDPLEGPESGSKAAKSIQPSGPSATGNELFNDPAEGASPQTNLWQRLVSANPGPHTPGLWVLYFSLAALPLFGIGQHWIPVRDVGRRRYAFGLLAVYVAAGLSLLVTTSFLGLRRYLRQRNVEMPAPMAATWLTLGGMLILLVMFVAALLPRPAAEYAVAQPPWRVGSPGDNSANRLSAGNEGTVDPDADQRVTSDNQADAPHTGDATAEATSEQSTAGDQAGEGEPKGEGQSDSPSGESNISEPSSNAPSPNDTSPRDEGDRPVDENAEHGEASQSEDQHERESSYDKTEERGPSERSPPGDSQSTEEAQTASKASPPQSPLPDVSAMMATLTSSIGALVKLVCYALLALAVCYFAWRNWPAIVRAFFEIVRMIRDLVARLFGSAPKATEAVDAGQTAPSPTPRRTFAEFTDPFVSGRDKKASPVELVRYTFEAFEAWSGDRGRVRTPDQTPQEFLRVAAPPQSPLHEEARRMVRLYSEAAYASANVPRETAATLRQLWHLMQSVR</sequence>
<name>A0A517TTL8_9BACT</name>
<feature type="compositionally biased region" description="Polar residues" evidence="1">
    <location>
        <begin position="370"/>
        <end position="393"/>
    </location>
</feature>
<feature type="transmembrane region" description="Helical" evidence="2">
    <location>
        <begin position="229"/>
        <end position="250"/>
    </location>
</feature>
<feature type="transmembrane region" description="Helical" evidence="2">
    <location>
        <begin position="270"/>
        <end position="288"/>
    </location>
</feature>
<dbReference type="KEGG" id="llh:I41_08780"/>
<dbReference type="InterPro" id="IPR025403">
    <property type="entry name" value="TgpA-like_C"/>
</dbReference>
<gene>
    <name evidence="4" type="ORF">I41_08780</name>
</gene>
<feature type="transmembrane region" description="Helical" evidence="2">
    <location>
        <begin position="71"/>
        <end position="90"/>
    </location>
</feature>
<proteinExistence type="predicted"/>
<feature type="region of interest" description="Disordered" evidence="1">
    <location>
        <begin position="301"/>
        <end position="461"/>
    </location>
</feature>
<evidence type="ECO:0000313" key="4">
    <source>
        <dbReference type="EMBL" id="QDT71718.1"/>
    </source>
</evidence>
<keyword evidence="2" id="KW-0472">Membrane</keyword>
<dbReference type="AlphaFoldDB" id="A0A517TTL8"/>
<evidence type="ECO:0000256" key="1">
    <source>
        <dbReference type="SAM" id="MobiDB-lite"/>
    </source>
</evidence>
<feature type="transmembrane region" description="Helical" evidence="2">
    <location>
        <begin position="477"/>
        <end position="496"/>
    </location>
</feature>
<feature type="compositionally biased region" description="Polar residues" evidence="1">
    <location>
        <begin position="155"/>
        <end position="166"/>
    </location>
</feature>
<feature type="compositionally biased region" description="Low complexity" evidence="1">
    <location>
        <begin position="345"/>
        <end position="356"/>
    </location>
</feature>
<keyword evidence="5" id="KW-1185">Reference proteome</keyword>
<dbReference type="Pfam" id="PF13559">
    <property type="entry name" value="DUF4129"/>
    <property type="match status" value="1"/>
</dbReference>
<dbReference type="RefSeq" id="WP_145431209.1">
    <property type="nucleotide sequence ID" value="NZ_CP036339.1"/>
</dbReference>
<dbReference type="OrthoDB" id="289048at2"/>
<reference evidence="4 5" key="1">
    <citation type="submission" date="2019-02" db="EMBL/GenBank/DDBJ databases">
        <title>Deep-cultivation of Planctomycetes and their phenomic and genomic characterization uncovers novel biology.</title>
        <authorList>
            <person name="Wiegand S."/>
            <person name="Jogler M."/>
            <person name="Boedeker C."/>
            <person name="Pinto D."/>
            <person name="Vollmers J."/>
            <person name="Rivas-Marin E."/>
            <person name="Kohn T."/>
            <person name="Peeters S.H."/>
            <person name="Heuer A."/>
            <person name="Rast P."/>
            <person name="Oberbeckmann S."/>
            <person name="Bunk B."/>
            <person name="Jeske O."/>
            <person name="Meyerdierks A."/>
            <person name="Storesund J.E."/>
            <person name="Kallscheuer N."/>
            <person name="Luecker S."/>
            <person name="Lage O.M."/>
            <person name="Pohl T."/>
            <person name="Merkel B.J."/>
            <person name="Hornburger P."/>
            <person name="Mueller R.-W."/>
            <person name="Bruemmer F."/>
            <person name="Labrenz M."/>
            <person name="Spormann A.M."/>
            <person name="Op den Camp H."/>
            <person name="Overmann J."/>
            <person name="Amann R."/>
            <person name="Jetten M.S.M."/>
            <person name="Mascher T."/>
            <person name="Medema M.H."/>
            <person name="Devos D.P."/>
            <person name="Kaster A.-K."/>
            <person name="Ovreas L."/>
            <person name="Rohde M."/>
            <person name="Galperin M.Y."/>
            <person name="Jogler C."/>
        </authorList>
    </citation>
    <scope>NUCLEOTIDE SEQUENCE [LARGE SCALE GENOMIC DNA]</scope>
    <source>
        <strain evidence="4 5">I41</strain>
    </source>
</reference>
<accession>A0A517TTL8</accession>
<keyword evidence="2" id="KW-0812">Transmembrane</keyword>
<feature type="compositionally biased region" description="Polar residues" evidence="1">
    <location>
        <begin position="440"/>
        <end position="456"/>
    </location>
</feature>
<feature type="transmembrane region" description="Helical" evidence="2">
    <location>
        <begin position="12"/>
        <end position="33"/>
    </location>
</feature>
<organism evidence="4 5">
    <name type="scientific">Lacipirellula limnantheis</name>
    <dbReference type="NCBI Taxonomy" id="2528024"/>
    <lineage>
        <taxon>Bacteria</taxon>
        <taxon>Pseudomonadati</taxon>
        <taxon>Planctomycetota</taxon>
        <taxon>Planctomycetia</taxon>
        <taxon>Pirellulales</taxon>
        <taxon>Lacipirellulaceae</taxon>
        <taxon>Lacipirellula</taxon>
    </lineage>
</organism>
<feature type="region of interest" description="Disordered" evidence="1">
    <location>
        <begin position="144"/>
        <end position="170"/>
    </location>
</feature>
<dbReference type="EMBL" id="CP036339">
    <property type="protein sequence ID" value="QDT71718.1"/>
    <property type="molecule type" value="Genomic_DNA"/>
</dbReference>
<keyword evidence="2" id="KW-1133">Transmembrane helix</keyword>
<evidence type="ECO:0000256" key="2">
    <source>
        <dbReference type="SAM" id="Phobius"/>
    </source>
</evidence>
<feature type="compositionally biased region" description="Basic and acidic residues" evidence="1">
    <location>
        <begin position="394"/>
        <end position="434"/>
    </location>
</feature>
<evidence type="ECO:0000313" key="5">
    <source>
        <dbReference type="Proteomes" id="UP000317909"/>
    </source>
</evidence>
<dbReference type="Proteomes" id="UP000317909">
    <property type="component" value="Chromosome"/>
</dbReference>